<organism evidence="6 7">
    <name type="scientific">Blastococcus aggregatus</name>
    <dbReference type="NCBI Taxonomy" id="38502"/>
    <lineage>
        <taxon>Bacteria</taxon>
        <taxon>Bacillati</taxon>
        <taxon>Actinomycetota</taxon>
        <taxon>Actinomycetes</taxon>
        <taxon>Geodermatophilales</taxon>
        <taxon>Geodermatophilaceae</taxon>
        <taxon>Blastococcus</taxon>
    </lineage>
</organism>
<dbReference type="SUPFAM" id="SSF51735">
    <property type="entry name" value="NAD(P)-binding Rossmann-fold domains"/>
    <property type="match status" value="1"/>
</dbReference>
<gene>
    <name evidence="6" type="ORF">SAMN05660748_3693</name>
</gene>
<keyword evidence="4" id="KW-0520">NAD</keyword>
<dbReference type="InterPro" id="IPR057326">
    <property type="entry name" value="KR_dom"/>
</dbReference>
<dbReference type="InterPro" id="IPR020904">
    <property type="entry name" value="Sc_DH/Rdtase_CS"/>
</dbReference>
<keyword evidence="3" id="KW-0560">Oxidoreductase</keyword>
<dbReference type="InterPro" id="IPR002347">
    <property type="entry name" value="SDR_fam"/>
</dbReference>
<sequence>MAADPRPLTGRVALVTGGGRGIGAAITSELALSGAAVVLTYRRDRTAADALVEDLTSRGAAVLAVEASIEDGEASERAVAAAVAEFGSLGILVSNAGVASRGHAVADTPADEVRWLLEVHAVGPHQLARAALPHLRAQDRSDVVFISSIAASTWGARGAPYSMGKAAVEALAHTLAREERAQGVRVNIVAPGLVDTDMGRRLARATRDVSDIHELDERSPFGRVCAPEDVARTVRFLVGPESGYVNDQRVVVNGGTF</sequence>
<proteinExistence type="inferred from homology"/>
<evidence type="ECO:0000256" key="3">
    <source>
        <dbReference type="ARBA" id="ARBA00023002"/>
    </source>
</evidence>
<evidence type="ECO:0000259" key="5">
    <source>
        <dbReference type="SMART" id="SM00822"/>
    </source>
</evidence>
<dbReference type="CDD" id="cd05233">
    <property type="entry name" value="SDR_c"/>
    <property type="match status" value="1"/>
</dbReference>
<dbReference type="Proteomes" id="UP000219435">
    <property type="component" value="Unassembled WGS sequence"/>
</dbReference>
<dbReference type="PANTHER" id="PTHR43943">
    <property type="entry name" value="DEHYDROGENASE/REDUCTASE (SDR FAMILY) MEMBER 4"/>
    <property type="match status" value="1"/>
</dbReference>
<accession>A0A285VAI0</accession>
<dbReference type="SMART" id="SM00822">
    <property type="entry name" value="PKS_KR"/>
    <property type="match status" value="1"/>
</dbReference>
<dbReference type="PRINTS" id="PR00080">
    <property type="entry name" value="SDRFAMILY"/>
</dbReference>
<evidence type="ECO:0000256" key="2">
    <source>
        <dbReference type="ARBA" id="ARBA00022797"/>
    </source>
</evidence>
<reference evidence="7" key="1">
    <citation type="submission" date="2017-08" db="EMBL/GenBank/DDBJ databases">
        <authorList>
            <person name="Varghese N."/>
            <person name="Submissions S."/>
        </authorList>
    </citation>
    <scope>NUCLEOTIDE SEQUENCE [LARGE SCALE GENOMIC DNA]</scope>
    <source>
        <strain evidence="7">DSM 4725</strain>
    </source>
</reference>
<name>A0A285VAI0_9ACTN</name>
<dbReference type="Gene3D" id="3.40.50.720">
    <property type="entry name" value="NAD(P)-binding Rossmann-like Domain"/>
    <property type="match status" value="1"/>
</dbReference>
<dbReference type="PRINTS" id="PR00081">
    <property type="entry name" value="GDHRDH"/>
</dbReference>
<evidence type="ECO:0000256" key="4">
    <source>
        <dbReference type="ARBA" id="ARBA00023027"/>
    </source>
</evidence>
<dbReference type="GO" id="GO:0016491">
    <property type="term" value="F:oxidoreductase activity"/>
    <property type="evidence" value="ECO:0007669"/>
    <property type="project" value="UniProtKB-KW"/>
</dbReference>
<evidence type="ECO:0000313" key="6">
    <source>
        <dbReference type="EMBL" id="SOC50957.1"/>
    </source>
</evidence>
<dbReference type="InterPro" id="IPR036291">
    <property type="entry name" value="NAD(P)-bd_dom_sf"/>
</dbReference>
<evidence type="ECO:0000256" key="1">
    <source>
        <dbReference type="ARBA" id="ARBA00006484"/>
    </source>
</evidence>
<keyword evidence="2" id="KW-0058">Aromatic hydrocarbons catabolism</keyword>
<keyword evidence="7" id="KW-1185">Reference proteome</keyword>
<dbReference type="AlphaFoldDB" id="A0A285VAI0"/>
<dbReference type="PANTHER" id="PTHR43943:SF17">
    <property type="entry name" value="3-PHENYLPROPIONATE-DIHYDRODIOL_CINNAMIC ACID-DIHYDRODIOL DEHYDROGENASE"/>
    <property type="match status" value="1"/>
</dbReference>
<dbReference type="PROSITE" id="PS00061">
    <property type="entry name" value="ADH_SHORT"/>
    <property type="match status" value="1"/>
</dbReference>
<dbReference type="EMBL" id="OBQI01000005">
    <property type="protein sequence ID" value="SOC50957.1"/>
    <property type="molecule type" value="Genomic_DNA"/>
</dbReference>
<dbReference type="RefSeq" id="WP_097196413.1">
    <property type="nucleotide sequence ID" value="NZ_OBQI01000005.1"/>
</dbReference>
<dbReference type="Pfam" id="PF13561">
    <property type="entry name" value="adh_short_C2"/>
    <property type="match status" value="1"/>
</dbReference>
<protein>
    <submittedName>
        <fullName evidence="6">NAD(P)-dependent dehydrogenase, short-chain alcohol dehydrogenase family</fullName>
    </submittedName>
</protein>
<dbReference type="FunFam" id="3.40.50.720:FF:000084">
    <property type="entry name" value="Short-chain dehydrogenase reductase"/>
    <property type="match status" value="1"/>
</dbReference>
<feature type="domain" description="Ketoreductase" evidence="5">
    <location>
        <begin position="11"/>
        <end position="194"/>
    </location>
</feature>
<dbReference type="OrthoDB" id="154414at2"/>
<comment type="similarity">
    <text evidence="1">Belongs to the short-chain dehydrogenases/reductases (SDR) family.</text>
</comment>
<evidence type="ECO:0000313" key="7">
    <source>
        <dbReference type="Proteomes" id="UP000219435"/>
    </source>
</evidence>